<dbReference type="GO" id="GO:0004807">
    <property type="term" value="F:triose-phosphate isomerase activity"/>
    <property type="evidence" value="ECO:0007669"/>
    <property type="project" value="UniProtKB-EC"/>
</dbReference>
<dbReference type="InterPro" id="IPR014710">
    <property type="entry name" value="RmlC-like_jellyroll"/>
</dbReference>
<dbReference type="GO" id="GO:0046166">
    <property type="term" value="P:glyceraldehyde-3-phosphate biosynthetic process"/>
    <property type="evidence" value="ECO:0007669"/>
    <property type="project" value="TreeGrafter"/>
</dbReference>
<keyword evidence="6" id="KW-0312">Gluconeogenesis</keyword>
<comment type="pathway">
    <text evidence="2">Carbohydrate biosynthesis; gluconeogenesis.</text>
</comment>
<evidence type="ECO:0000313" key="11">
    <source>
        <dbReference type="Proteomes" id="UP000601435"/>
    </source>
</evidence>
<dbReference type="Pfam" id="PF12804">
    <property type="entry name" value="NTP_transf_3"/>
    <property type="match status" value="1"/>
</dbReference>
<dbReference type="PROSITE" id="PS51440">
    <property type="entry name" value="TIM_2"/>
    <property type="match status" value="1"/>
</dbReference>
<gene>
    <name evidence="10" type="primary">TPIP1</name>
    <name evidence="10" type="ORF">SNEC2469_LOCUS33010</name>
</gene>
<evidence type="ECO:0000256" key="6">
    <source>
        <dbReference type="ARBA" id="ARBA00022432"/>
    </source>
</evidence>
<dbReference type="PANTHER" id="PTHR21139">
    <property type="entry name" value="TRIOSEPHOSPHATE ISOMERASE"/>
    <property type="match status" value="1"/>
</dbReference>
<dbReference type="EC" id="5.3.1.1" evidence="5"/>
<dbReference type="CDD" id="cd00311">
    <property type="entry name" value="TIM"/>
    <property type="match status" value="1"/>
</dbReference>
<dbReference type="GO" id="GO:0016779">
    <property type="term" value="F:nucleotidyltransferase activity"/>
    <property type="evidence" value="ECO:0007669"/>
    <property type="project" value="UniProtKB-ARBA"/>
</dbReference>
<evidence type="ECO:0000256" key="1">
    <source>
        <dbReference type="ARBA" id="ARBA00004680"/>
    </source>
</evidence>
<dbReference type="GO" id="GO:0006096">
    <property type="term" value="P:glycolytic process"/>
    <property type="evidence" value="ECO:0007669"/>
    <property type="project" value="UniProtKB-KW"/>
</dbReference>
<dbReference type="OrthoDB" id="6715177at2759"/>
<comment type="pathway">
    <text evidence="1">Carbohydrate degradation; glycolysis; D-glyceraldehyde 3-phosphate from glycerone phosphate: step 1/1.</text>
</comment>
<dbReference type="Pfam" id="PF00121">
    <property type="entry name" value="TIM"/>
    <property type="match status" value="1"/>
</dbReference>
<keyword evidence="11" id="KW-1185">Reference proteome</keyword>
<dbReference type="SUPFAM" id="SSF53448">
    <property type="entry name" value="Nucleotide-diphospho-sugar transferases"/>
    <property type="match status" value="1"/>
</dbReference>
<reference evidence="10" key="1">
    <citation type="submission" date="2021-02" db="EMBL/GenBank/DDBJ databases">
        <authorList>
            <person name="Dougan E. K."/>
            <person name="Rhodes N."/>
            <person name="Thang M."/>
            <person name="Chan C."/>
        </authorList>
    </citation>
    <scope>NUCLEOTIDE SEQUENCE</scope>
</reference>
<dbReference type="NCBIfam" id="TIGR00419">
    <property type="entry name" value="tim"/>
    <property type="match status" value="1"/>
</dbReference>
<dbReference type="EMBL" id="CAJNJA010085463">
    <property type="protein sequence ID" value="CAE7938070.1"/>
    <property type="molecule type" value="Genomic_DNA"/>
</dbReference>
<evidence type="ECO:0000256" key="2">
    <source>
        <dbReference type="ARBA" id="ARBA00004742"/>
    </source>
</evidence>
<dbReference type="Gene3D" id="3.90.550.10">
    <property type="entry name" value="Spore Coat Polysaccharide Biosynthesis Protein SpsA, Chain A"/>
    <property type="match status" value="1"/>
</dbReference>
<dbReference type="InterPro" id="IPR025877">
    <property type="entry name" value="MobA-like_NTP_Trfase"/>
</dbReference>
<evidence type="ECO:0000256" key="5">
    <source>
        <dbReference type="ARBA" id="ARBA00011940"/>
    </source>
</evidence>
<dbReference type="InterPro" id="IPR035990">
    <property type="entry name" value="TIM_sf"/>
</dbReference>
<dbReference type="HAMAP" id="MF_00147_B">
    <property type="entry name" value="TIM_B"/>
    <property type="match status" value="1"/>
</dbReference>
<evidence type="ECO:0000256" key="3">
    <source>
        <dbReference type="ARBA" id="ARBA00007422"/>
    </source>
</evidence>
<dbReference type="InterPro" id="IPR013785">
    <property type="entry name" value="Aldolase_TIM"/>
</dbReference>
<dbReference type="Gene3D" id="3.20.20.70">
    <property type="entry name" value="Aldolase class I"/>
    <property type="match status" value="1"/>
</dbReference>
<accession>A0A813C731</accession>
<evidence type="ECO:0000313" key="10">
    <source>
        <dbReference type="EMBL" id="CAE7938070.1"/>
    </source>
</evidence>
<proteinExistence type="inferred from homology"/>
<protein>
    <recommendedName>
        <fullName evidence="5">triose-phosphate isomerase</fullName>
        <ecNumber evidence="5">5.3.1.1</ecNumber>
    </recommendedName>
</protein>
<dbReference type="Proteomes" id="UP000601435">
    <property type="component" value="Unassembled WGS sequence"/>
</dbReference>
<dbReference type="GO" id="GO:0006094">
    <property type="term" value="P:gluconeogenesis"/>
    <property type="evidence" value="ECO:0007669"/>
    <property type="project" value="UniProtKB-KW"/>
</dbReference>
<evidence type="ECO:0000256" key="7">
    <source>
        <dbReference type="ARBA" id="ARBA00023152"/>
    </source>
</evidence>
<evidence type="ECO:0000256" key="8">
    <source>
        <dbReference type="ARBA" id="ARBA00023235"/>
    </source>
</evidence>
<dbReference type="InterPro" id="IPR022896">
    <property type="entry name" value="TrioseP_Isoase_bac/euk"/>
</dbReference>
<name>A0A813C731_9DINO</name>
<dbReference type="PROSITE" id="PS00171">
    <property type="entry name" value="TIM_1"/>
    <property type="match status" value="1"/>
</dbReference>
<dbReference type="Gene3D" id="2.60.120.10">
    <property type="entry name" value="Jelly Rolls"/>
    <property type="match status" value="2"/>
</dbReference>
<dbReference type="SUPFAM" id="SSF51351">
    <property type="entry name" value="Triosephosphate isomerase (TIM)"/>
    <property type="match status" value="1"/>
</dbReference>
<keyword evidence="8" id="KW-0413">Isomerase</keyword>
<comment type="subunit">
    <text evidence="4">Homodimer.</text>
</comment>
<dbReference type="PANTHER" id="PTHR21139:SF2">
    <property type="entry name" value="TRIOSEPHOSPHATE ISOMERASE"/>
    <property type="match status" value="1"/>
</dbReference>
<organism evidence="10 11">
    <name type="scientific">Symbiodinium necroappetens</name>
    <dbReference type="NCBI Taxonomy" id="1628268"/>
    <lineage>
        <taxon>Eukaryota</taxon>
        <taxon>Sar</taxon>
        <taxon>Alveolata</taxon>
        <taxon>Dinophyceae</taxon>
        <taxon>Suessiales</taxon>
        <taxon>Symbiodiniaceae</taxon>
        <taxon>Symbiodinium</taxon>
    </lineage>
</organism>
<feature type="domain" description="MobA-like NTP transferase" evidence="9">
    <location>
        <begin position="14"/>
        <end position="139"/>
    </location>
</feature>
<keyword evidence="7" id="KW-0324">Glycolysis</keyword>
<evidence type="ECO:0000259" key="9">
    <source>
        <dbReference type="Pfam" id="PF12804"/>
    </source>
</evidence>
<dbReference type="FunFam" id="3.20.20.70:FF:000020">
    <property type="entry name" value="Triosephosphate isomerase"/>
    <property type="match status" value="1"/>
</dbReference>
<evidence type="ECO:0000256" key="4">
    <source>
        <dbReference type="ARBA" id="ARBA00011738"/>
    </source>
</evidence>
<dbReference type="InterPro" id="IPR020861">
    <property type="entry name" value="Triosephosphate_isomerase_AS"/>
</dbReference>
<dbReference type="InterPro" id="IPR000652">
    <property type="entry name" value="Triosephosphate_isomerase"/>
</dbReference>
<dbReference type="GO" id="GO:0005829">
    <property type="term" value="C:cytosol"/>
    <property type="evidence" value="ECO:0007669"/>
    <property type="project" value="TreeGrafter"/>
</dbReference>
<dbReference type="GO" id="GO:0019563">
    <property type="term" value="P:glycerol catabolic process"/>
    <property type="evidence" value="ECO:0007669"/>
    <property type="project" value="TreeGrafter"/>
</dbReference>
<dbReference type="AlphaFoldDB" id="A0A813C731"/>
<comment type="similarity">
    <text evidence="3">Belongs to the triosephosphate isomerase family.</text>
</comment>
<dbReference type="InterPro" id="IPR029044">
    <property type="entry name" value="Nucleotide-diphossugar_trans"/>
</dbReference>
<comment type="caution">
    <text evidence="10">The sequence shown here is derived from an EMBL/GenBank/DDBJ whole genome shotgun (WGS) entry which is preliminary data.</text>
</comment>
<sequence>MLNGSKDPERPKQAVILAAGRGSRLVPYTDALPTALISIGGKSMVAHTISTLRRQGVESFYLCRGWKGDVFDEHLTSLGDGVQLIDCPDFATTGMLESLRVALPHVRPGPLLVCYGDIIFRHSVARQLLETTGGIAAVVNAAAPGKESKGFNEVEVVAASGSGPDRAIRRIGKGRRVSECDCAGEFAGLVKFSTSGRGIMEEVVRRLFQEDKSCTGQAWSLPWWLEPVGRASLCDLLQLMADEGICISLAMVFGGWHEVNTPPDLTRAWNDTALFLSEEDTVTQVKAMGACLLSEANDLKRPLPIVAKELNVNLERLECLLKGNLEVSDALDIMRKMSEVYAVPLNDLWLDADDTDAGVRVFTMEASESSARILDRKDRTGSRTPYYEYRDAAMSRCSQFRPEWIKVLRVVASGDPLDPDVQMNNGHLMMQTTLFIGPVDFYYTDSLADASAVSAVVLVDGRDVVNYGSPGGAALFVLALAACGLWSAFVGPTKRAARVDRVALEASRKFIVGGNWKANGSPDSVKKLVKDLNDGDITAKDVEVVCAPPFVFLSEVQGSLRKDFAVAAQNLWDKDPGAWTGEIPAQMLADMGIKWVVLGHSERRENCGETSQIVAEKTKFAVDNGFSTLTCIGEKLDAREGGKTFEVLDEQLKPLADVLSEEDWEKVVLAYEPVWAIGTGKVATPEQAEETHAYIRKWLTDNVSEKVSDSVRIQYGGSVNDKNAADLGQQPNIDGFLVGGASLKGVTYGGAVRRAFTELSRVGAKQVAALAGDSRNPEEARECVLKRCLAAECLSPAELVSALAPGVAEGRAWELLRGAEASSNEIQSLADVLNVRVSDLLVSPLEDEEEVVVTYAEKSQQHARRMNGYVLFPGARTRHQPDLKTFDMEVLESAAPGESLSCGLHTFVYHFGSEAVELRWSTRLGASRATILRPGDSSYIAPLVEHSFSVIPGAAQEPGMNGAACGKGRRLFLVRIPGQLSGETLAEFATFSTHGRERVGAETVQWYN</sequence>